<dbReference type="GO" id="GO:0005576">
    <property type="term" value="C:extracellular region"/>
    <property type="evidence" value="ECO:0007669"/>
    <property type="project" value="TreeGrafter"/>
</dbReference>
<dbReference type="PANTHER" id="PTHR37549">
    <property type="entry name" value="LIPOPROTEIN LPRI"/>
    <property type="match status" value="1"/>
</dbReference>
<accession>A0A5E6SC90</accession>
<evidence type="ECO:0000313" key="2">
    <source>
        <dbReference type="EMBL" id="VVM78554.1"/>
    </source>
</evidence>
<gene>
    <name evidence="2" type="ORF">PS655_02190</name>
</gene>
<protein>
    <recommendedName>
        <fullName evidence="4">Lysozyme inhibitor LprI N-terminal domain-containing protein</fullName>
    </recommendedName>
</protein>
<evidence type="ECO:0008006" key="4">
    <source>
        <dbReference type="Google" id="ProtNLM"/>
    </source>
</evidence>
<evidence type="ECO:0000313" key="3">
    <source>
        <dbReference type="Proteomes" id="UP000327167"/>
    </source>
</evidence>
<sequence precursor="true">MTPGFPAAALAYCAPSEEWNLSMFALSLRHALALMSLAFAAVTQASSFDCASAASKTEKAICGDPQISLLDEKLGKLWHSTLANVPDAKALKTDQRQWLKSRNACGDQTACLRRQYLMRLTELEHATQPFSWDATWQLVPPGTSTSATVITQRRDATHISIDITAAEGANSGDLDGVATLKDGKAVYSEDECTLLFTPINGVLDISLVGAGGYCSAGLGVYYTGRFVASQQPLTLNYDMLSLGLAQTPEENQALHTLLKTDYQTLVEKSGSLMTGEPGTDVPGSQVWEMWMRGLGGTGVVMRSTAGHFWVLLVTYDSTGHSRLRYYTNAAKWKKRLPDALHDWNERMKAHLELPIDFMP</sequence>
<name>A0A5E6SC90_PSEFL</name>
<feature type="signal peptide" evidence="1">
    <location>
        <begin position="1"/>
        <end position="40"/>
    </location>
</feature>
<dbReference type="AlphaFoldDB" id="A0A5E6SC90"/>
<dbReference type="EMBL" id="CABVHJ010000006">
    <property type="protein sequence ID" value="VVM78554.1"/>
    <property type="molecule type" value="Genomic_DNA"/>
</dbReference>
<dbReference type="PANTHER" id="PTHR37549:SF1">
    <property type="entry name" value="LIPOPROTEIN LPRI"/>
    <property type="match status" value="1"/>
</dbReference>
<organism evidence="2 3">
    <name type="scientific">Pseudomonas fluorescens</name>
    <dbReference type="NCBI Taxonomy" id="294"/>
    <lineage>
        <taxon>Bacteria</taxon>
        <taxon>Pseudomonadati</taxon>
        <taxon>Pseudomonadota</taxon>
        <taxon>Gammaproteobacteria</taxon>
        <taxon>Pseudomonadales</taxon>
        <taxon>Pseudomonadaceae</taxon>
        <taxon>Pseudomonas</taxon>
    </lineage>
</organism>
<proteinExistence type="predicted"/>
<keyword evidence="1" id="KW-0732">Signal</keyword>
<feature type="chain" id="PRO_5022888911" description="Lysozyme inhibitor LprI N-terminal domain-containing protein" evidence="1">
    <location>
        <begin position="41"/>
        <end position="359"/>
    </location>
</feature>
<evidence type="ECO:0000256" key="1">
    <source>
        <dbReference type="SAM" id="SignalP"/>
    </source>
</evidence>
<reference evidence="2 3" key="1">
    <citation type="submission" date="2019-09" db="EMBL/GenBank/DDBJ databases">
        <authorList>
            <person name="Chandra G."/>
            <person name="Truman W A."/>
        </authorList>
    </citation>
    <scope>NUCLEOTIDE SEQUENCE [LARGE SCALE GENOMIC DNA]</scope>
    <source>
        <strain evidence="2">PS655</strain>
    </source>
</reference>
<dbReference type="InterPro" id="IPR052755">
    <property type="entry name" value="Lysozyme_Inhibitor_LprI"/>
</dbReference>
<dbReference type="Proteomes" id="UP000327167">
    <property type="component" value="Unassembled WGS sequence"/>
</dbReference>